<dbReference type="InterPro" id="IPR012337">
    <property type="entry name" value="RNaseH-like_sf"/>
</dbReference>
<evidence type="ECO:0000313" key="5">
    <source>
        <dbReference type="EMBL" id="MCG9964587.1"/>
    </source>
</evidence>
<gene>
    <name evidence="5" type="ORF">H9J30_11765</name>
</gene>
<organism evidence="5 6">
    <name type="scientific">Shewanella cutis</name>
    <dbReference type="NCBI Taxonomy" id="2766780"/>
    <lineage>
        <taxon>Bacteria</taxon>
        <taxon>Pseudomonadati</taxon>
        <taxon>Pseudomonadota</taxon>
        <taxon>Gammaproteobacteria</taxon>
        <taxon>Alteromonadales</taxon>
        <taxon>Shewanellaceae</taxon>
        <taxon>Shewanella</taxon>
    </lineage>
</organism>
<comment type="caution">
    <text evidence="5">The sequence shown here is derived from an EMBL/GenBank/DDBJ whole genome shotgun (WGS) entry which is preliminary data.</text>
</comment>
<evidence type="ECO:0000313" key="6">
    <source>
        <dbReference type="Proteomes" id="UP000829384"/>
    </source>
</evidence>
<dbReference type="SMART" id="SM00479">
    <property type="entry name" value="EXOIII"/>
    <property type="match status" value="1"/>
</dbReference>
<dbReference type="GO" id="GO:0004527">
    <property type="term" value="F:exonuclease activity"/>
    <property type="evidence" value="ECO:0007669"/>
    <property type="project" value="UniProtKB-KW"/>
</dbReference>
<keyword evidence="1" id="KW-0540">Nuclease</keyword>
<proteinExistence type="predicted"/>
<dbReference type="PANTHER" id="PTHR30231">
    <property type="entry name" value="DNA POLYMERASE III SUBUNIT EPSILON"/>
    <property type="match status" value="1"/>
</dbReference>
<keyword evidence="6" id="KW-1185">Reference proteome</keyword>
<accession>A0ABS9QW70</accession>
<dbReference type="SUPFAM" id="SSF53098">
    <property type="entry name" value="Ribonuclease H-like"/>
    <property type="match status" value="1"/>
</dbReference>
<keyword evidence="3 5" id="KW-0269">Exonuclease</keyword>
<dbReference type="InterPro" id="IPR036397">
    <property type="entry name" value="RNaseH_sf"/>
</dbReference>
<dbReference type="EMBL" id="JACSDI010000007">
    <property type="protein sequence ID" value="MCG9964587.1"/>
    <property type="molecule type" value="Genomic_DNA"/>
</dbReference>
<evidence type="ECO:0000256" key="1">
    <source>
        <dbReference type="ARBA" id="ARBA00022722"/>
    </source>
</evidence>
<dbReference type="PANTHER" id="PTHR30231:SF4">
    <property type="entry name" value="PROTEIN NEN2"/>
    <property type="match status" value="1"/>
</dbReference>
<evidence type="ECO:0000256" key="3">
    <source>
        <dbReference type="ARBA" id="ARBA00022839"/>
    </source>
</evidence>
<evidence type="ECO:0000259" key="4">
    <source>
        <dbReference type="SMART" id="SM00479"/>
    </source>
</evidence>
<dbReference type="InterPro" id="IPR013520">
    <property type="entry name" value="Ribonucl_H"/>
</dbReference>
<reference evidence="5 6" key="1">
    <citation type="submission" date="2020-08" db="EMBL/GenBank/DDBJ databases">
        <title>Whole genome sequence of Shewanella sp strain PS-2.</title>
        <authorList>
            <person name="Das S.K."/>
        </authorList>
    </citation>
    <scope>NUCLEOTIDE SEQUENCE [LARGE SCALE GENOMIC DNA]</scope>
    <source>
        <strain evidence="5 6">PS-2</strain>
    </source>
</reference>
<dbReference type="Pfam" id="PF00929">
    <property type="entry name" value="RNase_T"/>
    <property type="match status" value="1"/>
</dbReference>
<dbReference type="Proteomes" id="UP000829384">
    <property type="component" value="Unassembled WGS sequence"/>
</dbReference>
<dbReference type="CDD" id="cd06127">
    <property type="entry name" value="DEDDh"/>
    <property type="match status" value="1"/>
</dbReference>
<dbReference type="RefSeq" id="WP_240131205.1">
    <property type="nucleotide sequence ID" value="NZ_JACSDI010000007.1"/>
</dbReference>
<keyword evidence="2" id="KW-0378">Hydrolase</keyword>
<protein>
    <submittedName>
        <fullName evidence="5">3'-5' exonuclease</fullName>
    </submittedName>
</protein>
<dbReference type="Gene3D" id="3.30.420.10">
    <property type="entry name" value="Ribonuclease H-like superfamily/Ribonuclease H"/>
    <property type="match status" value="1"/>
</dbReference>
<name>A0ABS9QW70_9GAMM</name>
<evidence type="ECO:0000256" key="2">
    <source>
        <dbReference type="ARBA" id="ARBA00022801"/>
    </source>
</evidence>
<feature type="domain" description="Exonuclease" evidence="4">
    <location>
        <begin position="3"/>
        <end position="186"/>
    </location>
</feature>
<sequence>MSLILPFDTETTGLPDWKSPSEADHQPHLVQLAALLVNDKFEIVKELDVIIKPNGWIIPDEVAAIHGITTERAMDEGIPEQDALAQLLEMAQGALRIAHNKTFDQRIIRIATKRYSDEATQEAWANKDNFECTIRMYQKQFGGKNTDLATCYEKLTGKKLENAHSAMADTKACFEVYKAIVLGANKAA</sequence>